<gene>
    <name evidence="1" type="ORF">UFOPK4175_00535</name>
</gene>
<sequence length="116" mass="12311">MLHVVEQNRRVGHDDPFGAGVADVALVPECNVLGRSLSVAAQYAGEAGDPLARNRVALVRHRAGAFLRTGAERLLNLTNLGALKVADLGCKPFKAGTGQRDRLQQLSEAVARDDLG</sequence>
<organism evidence="1">
    <name type="scientific">freshwater metagenome</name>
    <dbReference type="NCBI Taxonomy" id="449393"/>
    <lineage>
        <taxon>unclassified sequences</taxon>
        <taxon>metagenomes</taxon>
        <taxon>ecological metagenomes</taxon>
    </lineage>
</organism>
<name>A0A6J7RVJ4_9ZZZZ</name>
<proteinExistence type="predicted"/>
<accession>A0A6J7RVJ4</accession>
<evidence type="ECO:0000313" key="1">
    <source>
        <dbReference type="EMBL" id="CAB5032934.1"/>
    </source>
</evidence>
<dbReference type="AlphaFoldDB" id="A0A6J7RVJ4"/>
<reference evidence="1" key="1">
    <citation type="submission" date="2020-05" db="EMBL/GenBank/DDBJ databases">
        <authorList>
            <person name="Chiriac C."/>
            <person name="Salcher M."/>
            <person name="Ghai R."/>
            <person name="Kavagutti S V."/>
        </authorList>
    </citation>
    <scope>NUCLEOTIDE SEQUENCE</scope>
</reference>
<protein>
    <submittedName>
        <fullName evidence="1">Unannotated protein</fullName>
    </submittedName>
</protein>
<dbReference type="EMBL" id="CAFBPX010000072">
    <property type="protein sequence ID" value="CAB5032934.1"/>
    <property type="molecule type" value="Genomic_DNA"/>
</dbReference>